<gene>
    <name evidence="2" type="ORF">LX32DRAFT_319260</name>
</gene>
<evidence type="ECO:0000256" key="1">
    <source>
        <dbReference type="SAM" id="MobiDB-lite"/>
    </source>
</evidence>
<dbReference type="AlphaFoldDB" id="A0AAD9H1R9"/>
<accession>A0AAD9H1R9</accession>
<evidence type="ECO:0000313" key="3">
    <source>
        <dbReference type="Proteomes" id="UP001232148"/>
    </source>
</evidence>
<evidence type="ECO:0000313" key="2">
    <source>
        <dbReference type="EMBL" id="KAK2020485.1"/>
    </source>
</evidence>
<name>A0AAD9H1R9_9PEZI</name>
<organism evidence="2 3">
    <name type="scientific">Colletotrichum zoysiae</name>
    <dbReference type="NCBI Taxonomy" id="1216348"/>
    <lineage>
        <taxon>Eukaryota</taxon>
        <taxon>Fungi</taxon>
        <taxon>Dikarya</taxon>
        <taxon>Ascomycota</taxon>
        <taxon>Pezizomycotina</taxon>
        <taxon>Sordariomycetes</taxon>
        <taxon>Hypocreomycetidae</taxon>
        <taxon>Glomerellales</taxon>
        <taxon>Glomerellaceae</taxon>
        <taxon>Colletotrichum</taxon>
        <taxon>Colletotrichum graminicola species complex</taxon>
    </lineage>
</organism>
<protein>
    <submittedName>
        <fullName evidence="2">Uncharacterized protein</fullName>
    </submittedName>
</protein>
<sequence length="168" mass="18225">MSENTMCITISCVARGNVTLPPSPSIPSKQCQERKNQGPSDCQNGDRPLLRMHGHPDGSSSSSSSPGFLSLHGLSDSFPVSISRERRSIMWSLFHSFLAGCWSLQHEPTSAVLSHRPCLLLPGRSPWVTRPNLGNRTPPISRKLGGPVKPKLAYLGSQLGSLSRLTAR</sequence>
<comment type="caution">
    <text evidence="2">The sequence shown here is derived from an EMBL/GenBank/DDBJ whole genome shotgun (WGS) entry which is preliminary data.</text>
</comment>
<reference evidence="2" key="1">
    <citation type="submission" date="2021-06" db="EMBL/GenBank/DDBJ databases">
        <title>Comparative genomics, transcriptomics and evolutionary studies reveal genomic signatures of adaptation to plant cell wall in hemibiotrophic fungi.</title>
        <authorList>
            <consortium name="DOE Joint Genome Institute"/>
            <person name="Baroncelli R."/>
            <person name="Diaz J.F."/>
            <person name="Benocci T."/>
            <person name="Peng M."/>
            <person name="Battaglia E."/>
            <person name="Haridas S."/>
            <person name="Andreopoulos W."/>
            <person name="Labutti K."/>
            <person name="Pangilinan J."/>
            <person name="Floch G.L."/>
            <person name="Makela M.R."/>
            <person name="Henrissat B."/>
            <person name="Grigoriev I.V."/>
            <person name="Crouch J.A."/>
            <person name="De Vries R.P."/>
            <person name="Sukno S.A."/>
            <person name="Thon M.R."/>
        </authorList>
    </citation>
    <scope>NUCLEOTIDE SEQUENCE</scope>
    <source>
        <strain evidence="2">MAFF235873</strain>
    </source>
</reference>
<dbReference type="EMBL" id="MU843235">
    <property type="protein sequence ID" value="KAK2020485.1"/>
    <property type="molecule type" value="Genomic_DNA"/>
</dbReference>
<dbReference type="Proteomes" id="UP001232148">
    <property type="component" value="Unassembled WGS sequence"/>
</dbReference>
<feature type="region of interest" description="Disordered" evidence="1">
    <location>
        <begin position="21"/>
        <end position="66"/>
    </location>
</feature>
<proteinExistence type="predicted"/>
<keyword evidence="3" id="KW-1185">Reference proteome</keyword>